<sequence length="298" mass="33506">MTALHETETLALPFLDVTLPDNKIFSKIEQASNIAKANFLVSFESDLIIIKERDIPFLARLAKNLSQKGEKLSQAKVDTNNPATSKSVQEAPKSSDPFMPPFAHGSHVCDLNRTHRLLLNKFNVVSNHIVVVTQKYESQHDPLTLADAQVMLDLLRSADYLLFFNGGVNSGASQPHKHIQGIPRGISSHELPIDLCLFDSKGKHSHPNKIQVNFFAELYPFIHCSYFFGKNALDNVSGKSLLELYLQMIEQTKLTIKQSNDVSVQKVIAIGETHHHLSLGKKKTTKHTYMHIYIYIHT</sequence>
<evidence type="ECO:0000256" key="1">
    <source>
        <dbReference type="SAM" id="MobiDB-lite"/>
    </source>
</evidence>
<reference evidence="3 4" key="1">
    <citation type="journal article" date="2013" name="Curr. Biol.">
        <title>The Genome of the Foraminiferan Reticulomyxa filosa.</title>
        <authorList>
            <person name="Glockner G."/>
            <person name="Hulsmann N."/>
            <person name="Schleicher M."/>
            <person name="Noegel A.A."/>
            <person name="Eichinger L."/>
            <person name="Gallinger C."/>
            <person name="Pawlowski J."/>
            <person name="Sierra R."/>
            <person name="Euteneuer U."/>
            <person name="Pillet L."/>
            <person name="Moustafa A."/>
            <person name="Platzer M."/>
            <person name="Groth M."/>
            <person name="Szafranski K."/>
            <person name="Schliwa M."/>
        </authorList>
    </citation>
    <scope>NUCLEOTIDE SEQUENCE [LARGE SCALE GENOMIC DNA]</scope>
</reference>
<keyword evidence="3" id="KW-0808">Transferase</keyword>
<dbReference type="Proteomes" id="UP000023152">
    <property type="component" value="Unassembled WGS sequence"/>
</dbReference>
<name>X6LZD9_RETFI</name>
<dbReference type="Pfam" id="PF19327">
    <property type="entry name" value="Ap4A_phos_N"/>
    <property type="match status" value="1"/>
</dbReference>
<comment type="caution">
    <text evidence="3">The sequence shown here is derived from an EMBL/GenBank/DDBJ whole genome shotgun (WGS) entry which is preliminary data.</text>
</comment>
<dbReference type="InterPro" id="IPR043171">
    <property type="entry name" value="Ap4A_phos1/2-like"/>
</dbReference>
<dbReference type="OrthoDB" id="4534at2759"/>
<dbReference type="PANTHER" id="PTHR38420">
    <property type="entry name" value="AP-4-A PHOSPHORYLASE II"/>
    <property type="match status" value="1"/>
</dbReference>
<accession>X6LZD9</accession>
<dbReference type="GO" id="GO:0009117">
    <property type="term" value="P:nucleotide metabolic process"/>
    <property type="evidence" value="ECO:0007669"/>
    <property type="project" value="InterPro"/>
</dbReference>
<keyword evidence="3" id="KW-0548">Nucleotidyltransferase</keyword>
<feature type="compositionally biased region" description="Polar residues" evidence="1">
    <location>
        <begin position="76"/>
        <end position="88"/>
    </location>
</feature>
<feature type="region of interest" description="Disordered" evidence="1">
    <location>
        <begin position="70"/>
        <end position="94"/>
    </location>
</feature>
<protein>
    <submittedName>
        <fullName evidence="3">ATP adenylyltransferase-like protein</fullName>
    </submittedName>
</protein>
<dbReference type="InterPro" id="IPR045759">
    <property type="entry name" value="Ap4A_phos1/2_N"/>
</dbReference>
<dbReference type="InterPro" id="IPR009163">
    <property type="entry name" value="Ap4A_phos1/2"/>
</dbReference>
<dbReference type="GO" id="GO:0005524">
    <property type="term" value="F:ATP binding"/>
    <property type="evidence" value="ECO:0007669"/>
    <property type="project" value="InterPro"/>
</dbReference>
<gene>
    <name evidence="3" type="ORF">RFI_30664</name>
</gene>
<dbReference type="GO" id="GO:0003877">
    <property type="term" value="F:ATP:ADP adenylyltransferase activity"/>
    <property type="evidence" value="ECO:0007669"/>
    <property type="project" value="InterPro"/>
</dbReference>
<evidence type="ECO:0000313" key="4">
    <source>
        <dbReference type="Proteomes" id="UP000023152"/>
    </source>
</evidence>
<dbReference type="AlphaFoldDB" id="X6LZD9"/>
<evidence type="ECO:0000313" key="3">
    <source>
        <dbReference type="EMBL" id="ETO06726.1"/>
    </source>
</evidence>
<feature type="domain" description="Ap4A phosphorylase 1/2 N-terminal" evidence="2">
    <location>
        <begin position="20"/>
        <end position="195"/>
    </location>
</feature>
<dbReference type="InterPro" id="IPR036265">
    <property type="entry name" value="HIT-like_sf"/>
</dbReference>
<dbReference type="PANTHER" id="PTHR38420:SF1">
    <property type="entry name" value="PUTATIVE (AFU_ORTHOLOGUE AFUA_5G14690)-RELATED"/>
    <property type="match status" value="1"/>
</dbReference>
<dbReference type="SUPFAM" id="SSF54197">
    <property type="entry name" value="HIT-like"/>
    <property type="match status" value="1"/>
</dbReference>
<evidence type="ECO:0000259" key="2">
    <source>
        <dbReference type="Pfam" id="PF19327"/>
    </source>
</evidence>
<dbReference type="EMBL" id="ASPP01026849">
    <property type="protein sequence ID" value="ETO06726.1"/>
    <property type="molecule type" value="Genomic_DNA"/>
</dbReference>
<organism evidence="3 4">
    <name type="scientific">Reticulomyxa filosa</name>
    <dbReference type="NCBI Taxonomy" id="46433"/>
    <lineage>
        <taxon>Eukaryota</taxon>
        <taxon>Sar</taxon>
        <taxon>Rhizaria</taxon>
        <taxon>Retaria</taxon>
        <taxon>Foraminifera</taxon>
        <taxon>Monothalamids</taxon>
        <taxon>Reticulomyxidae</taxon>
        <taxon>Reticulomyxa</taxon>
    </lineage>
</organism>
<dbReference type="Gene3D" id="3.30.428.70">
    <property type="match status" value="1"/>
</dbReference>
<proteinExistence type="predicted"/>
<keyword evidence="4" id="KW-1185">Reference proteome</keyword>